<feature type="transmembrane region" description="Helical" evidence="4">
    <location>
        <begin position="344"/>
        <end position="366"/>
    </location>
</feature>
<dbReference type="Gene3D" id="3.40.50.2300">
    <property type="match status" value="2"/>
</dbReference>
<evidence type="ECO:0000256" key="1">
    <source>
        <dbReference type="ARBA" id="ARBA00001946"/>
    </source>
</evidence>
<comment type="catalytic activity">
    <reaction evidence="3">
        <text>2 GTP = 3',3'-c-di-GMP + 2 diphosphate</text>
        <dbReference type="Rhea" id="RHEA:24898"/>
        <dbReference type="ChEBI" id="CHEBI:33019"/>
        <dbReference type="ChEBI" id="CHEBI:37565"/>
        <dbReference type="ChEBI" id="CHEBI:58805"/>
        <dbReference type="EC" id="2.7.7.65"/>
    </reaction>
</comment>
<dbReference type="InterPro" id="IPR050469">
    <property type="entry name" value="Diguanylate_Cyclase"/>
</dbReference>
<dbReference type="GO" id="GO:0052621">
    <property type="term" value="F:diguanylate cyclase activity"/>
    <property type="evidence" value="ECO:0007669"/>
    <property type="project" value="UniProtKB-EC"/>
</dbReference>
<gene>
    <name evidence="6" type="ORF">O0V09_07540</name>
</gene>
<dbReference type="RefSeq" id="WP_258331197.1">
    <property type="nucleotide sequence ID" value="NZ_JAPTGG010000005.1"/>
</dbReference>
<proteinExistence type="predicted"/>
<feature type="domain" description="GGDEF" evidence="5">
    <location>
        <begin position="442"/>
        <end position="569"/>
    </location>
</feature>
<keyword evidence="4" id="KW-0472">Membrane</keyword>
<dbReference type="InterPro" id="IPR043128">
    <property type="entry name" value="Rev_trsase/Diguanyl_cyclase"/>
</dbReference>
<dbReference type="EC" id="2.7.7.65" evidence="2"/>
<evidence type="ECO:0000256" key="3">
    <source>
        <dbReference type="ARBA" id="ARBA00034247"/>
    </source>
</evidence>
<evidence type="ECO:0000256" key="2">
    <source>
        <dbReference type="ARBA" id="ARBA00012528"/>
    </source>
</evidence>
<protein>
    <recommendedName>
        <fullName evidence="2">diguanylate cyclase</fullName>
        <ecNumber evidence="2">2.7.7.65</ecNumber>
    </recommendedName>
</protein>
<dbReference type="InterPro" id="IPR029787">
    <property type="entry name" value="Nucleotide_cyclase"/>
</dbReference>
<reference evidence="6 7" key="1">
    <citation type="submission" date="2022-12" db="EMBL/GenBank/DDBJ databases">
        <title>Dasania phycosphaerae sp. nov., isolated from particulate material of the south coast of Korea.</title>
        <authorList>
            <person name="Jiang Y."/>
        </authorList>
    </citation>
    <scope>NUCLEOTIDE SEQUENCE [LARGE SCALE GENOMIC DNA]</scope>
    <source>
        <strain evidence="6 7">GY-19</strain>
    </source>
</reference>
<comment type="caution">
    <text evidence="6">The sequence shown here is derived from an EMBL/GenBank/DDBJ whole genome shotgun (WGS) entry which is preliminary data.</text>
</comment>
<keyword evidence="7" id="KW-1185">Reference proteome</keyword>
<keyword evidence="4" id="KW-1133">Transmembrane helix</keyword>
<dbReference type="Proteomes" id="UP001069090">
    <property type="component" value="Unassembled WGS sequence"/>
</dbReference>
<dbReference type="NCBIfam" id="TIGR00254">
    <property type="entry name" value="GGDEF"/>
    <property type="match status" value="1"/>
</dbReference>
<evidence type="ECO:0000313" key="6">
    <source>
        <dbReference type="EMBL" id="MCZ0865046.1"/>
    </source>
</evidence>
<evidence type="ECO:0000256" key="4">
    <source>
        <dbReference type="SAM" id="Phobius"/>
    </source>
</evidence>
<name>A0A9J6RK27_9GAMM</name>
<dbReference type="PROSITE" id="PS50887">
    <property type="entry name" value="GGDEF"/>
    <property type="match status" value="1"/>
</dbReference>
<organism evidence="6 7">
    <name type="scientific">Dasania phycosphaerae</name>
    <dbReference type="NCBI Taxonomy" id="2950436"/>
    <lineage>
        <taxon>Bacteria</taxon>
        <taxon>Pseudomonadati</taxon>
        <taxon>Pseudomonadota</taxon>
        <taxon>Gammaproteobacteria</taxon>
        <taxon>Cellvibrionales</taxon>
        <taxon>Spongiibacteraceae</taxon>
        <taxon>Dasania</taxon>
    </lineage>
</organism>
<dbReference type="InterPro" id="IPR007487">
    <property type="entry name" value="ABC_transpt-TYRBP-like"/>
</dbReference>
<dbReference type="Pfam" id="PF00990">
    <property type="entry name" value="GGDEF"/>
    <property type="match status" value="1"/>
</dbReference>
<dbReference type="SMART" id="SM00267">
    <property type="entry name" value="GGDEF"/>
    <property type="match status" value="1"/>
</dbReference>
<dbReference type="SUPFAM" id="SSF55073">
    <property type="entry name" value="Nucleotide cyclase"/>
    <property type="match status" value="1"/>
</dbReference>
<dbReference type="FunFam" id="3.30.70.270:FF:000001">
    <property type="entry name" value="Diguanylate cyclase domain protein"/>
    <property type="match status" value="1"/>
</dbReference>
<dbReference type="Gene3D" id="3.30.70.270">
    <property type="match status" value="1"/>
</dbReference>
<dbReference type="InterPro" id="IPR000160">
    <property type="entry name" value="GGDEF_dom"/>
</dbReference>
<dbReference type="EMBL" id="JAPTGG010000005">
    <property type="protein sequence ID" value="MCZ0865046.1"/>
    <property type="molecule type" value="Genomic_DNA"/>
</dbReference>
<dbReference type="CDD" id="cd01949">
    <property type="entry name" value="GGDEF"/>
    <property type="match status" value="1"/>
</dbReference>
<evidence type="ECO:0000259" key="5">
    <source>
        <dbReference type="PROSITE" id="PS50887"/>
    </source>
</evidence>
<dbReference type="AlphaFoldDB" id="A0A9J6RK27"/>
<keyword evidence="4" id="KW-0812">Transmembrane</keyword>
<dbReference type="Pfam" id="PF04392">
    <property type="entry name" value="ABC_sub_bind"/>
    <property type="match status" value="1"/>
</dbReference>
<sequence length="569" mass="64267">MPYQCLILLLLFIISCNPALGSNKVLLLNSYHPQYAWTEELTRGVRDALAKDIAQENLFIEYMDKRRYVDDAIYNKKILDLLKYKFAHYRPDIIITSDDAAYRFLLEHGDRLFPNIPIVFCGVNIFNHNDLINKPNITGIAEGMDIAGNLNLIAQIQPNIKKIILIGDTTGLGHRMINAAKEIKNSWQKKSSKRNITIELLDDFSIAELHDTVSKLTDDTAILLMAIHKDKLGAYFSFQKDLPPLSARSSVPIYGMWGSLMINNGAIGGMMNNPYEHGSNAAKIALSILAGTDTRDVPVKESAIYRPTFDYVQLQRFHINENILPKNSKIYNKPESFYLKNRKLINSAIAIFLFLSLVIVILYNNILQRKNAQKKLHQFNLGLENTIKERTLELEKSNQELKKASILMSTFAHTDSLTSLSNRRSANQEIPAYIKRHSISQQNFVLGIVDIDHFKKINDNYGHQTGDQILIAIAQTLNNSLRPNDRVYRWGGEEFIIALPETAIHEASAICQRLSSNIAEISVHNISNITVSIGITSLQTHDSYDSIMHRADTALYQAKANGRNQIATG</sequence>
<dbReference type="PANTHER" id="PTHR45138:SF9">
    <property type="entry name" value="DIGUANYLATE CYCLASE DGCM-RELATED"/>
    <property type="match status" value="1"/>
</dbReference>
<evidence type="ECO:0000313" key="7">
    <source>
        <dbReference type="Proteomes" id="UP001069090"/>
    </source>
</evidence>
<dbReference type="PANTHER" id="PTHR45138">
    <property type="entry name" value="REGULATORY COMPONENTS OF SENSORY TRANSDUCTION SYSTEM"/>
    <property type="match status" value="1"/>
</dbReference>
<comment type="cofactor">
    <cofactor evidence="1">
        <name>Mg(2+)</name>
        <dbReference type="ChEBI" id="CHEBI:18420"/>
    </cofactor>
</comment>
<accession>A0A9J6RK27</accession>